<dbReference type="GeneID" id="14551039"/>
<protein>
    <submittedName>
        <fullName evidence="3">Conjugal transfer protein</fullName>
    </submittedName>
</protein>
<feature type="transmembrane region" description="Helical" evidence="1">
    <location>
        <begin position="39"/>
        <end position="62"/>
    </location>
</feature>
<name>A0A0U3FN56_9CREN</name>
<dbReference type="Proteomes" id="UP000060043">
    <property type="component" value="Chromosome"/>
</dbReference>
<feature type="transmembrane region" description="Helical" evidence="1">
    <location>
        <begin position="359"/>
        <end position="377"/>
    </location>
</feature>
<feature type="transmembrane region" description="Helical" evidence="1">
    <location>
        <begin position="407"/>
        <end position="434"/>
    </location>
</feature>
<feature type="transmembrane region" description="Helical" evidence="1">
    <location>
        <begin position="298"/>
        <end position="324"/>
    </location>
</feature>
<feature type="transmembrane region" description="Helical" evidence="1">
    <location>
        <begin position="440"/>
        <end position="462"/>
    </location>
</feature>
<dbReference type="OMA" id="LANRYDQ"/>
<evidence type="ECO:0000313" key="5">
    <source>
        <dbReference type="Proteomes" id="UP000065473"/>
    </source>
</evidence>
<reference evidence="4 5" key="1">
    <citation type="submission" date="2015-12" db="EMBL/GenBank/DDBJ databases">
        <title>A stable core within a dynamic pangenome in Sulfolobus acidocaldarius.</title>
        <authorList>
            <person name="Anderson R."/>
            <person name="Kouris A."/>
            <person name="Seward C."/>
            <person name="Campbell K."/>
            <person name="Whitaker R."/>
        </authorList>
    </citation>
    <scope>NUCLEOTIDE SEQUENCE [LARGE SCALE GENOMIC DNA]</scope>
    <source>
        <strain evidence="2 5">GG12-C01-09</strain>
        <strain evidence="3 4">NG05B_CO5_07</strain>
    </source>
</reference>
<sequence>MDRKKIVGIIFLVLFLFPALLSGGNIIVRAQGGGGGSGGLSGFITTLQTALPVLLLLLAILANRYDQRYALTLFAASLIVAGALGILNINTQQYGVSIALVQLNVQVSGPTDLYLDPVTHTATATYYATWSPSMPASIDWLVYYNGSVILNQTTTLGQITITFTGTGKYIVVAIVSNQQNFAQGVGVLTVTVSNPPGILDWITNAITNAITGVINKLTAGFQALIYPLLQLFSTPLDWLLYSPAPSQTTQSYFSLVQKFSVGLALLFLAFSVAYNAFTGGYYDLVDLAQDIIYKLGVWGLFTSAGLTIYTYAANFINAIIYSVAGPNLGIASISLTSGTILYTALTGGLATIPFFANDIAYLISWLMIFIFLALAIATFRWSVMLAIVSLIPLLASLWIFEWTRKIAFMAINLLISMMLAGLILAFTLAILVSFGLTGTLMLFLLPVVLGIESISTIALLAFELSSGSGLVSKVHSKIQSQIEKSQH</sequence>
<feature type="transmembrane region" description="Helical" evidence="1">
    <location>
        <begin position="69"/>
        <end position="89"/>
    </location>
</feature>
<dbReference type="Proteomes" id="UP000065473">
    <property type="component" value="Chromosome"/>
</dbReference>
<keyword evidence="1" id="KW-0812">Transmembrane</keyword>
<gene>
    <name evidence="2" type="ORF">ATY89_03770</name>
    <name evidence="3" type="ORF">ATZ20_06795</name>
</gene>
<proteinExistence type="predicted"/>
<keyword evidence="1" id="KW-0472">Membrane</keyword>
<keyword evidence="1" id="KW-1133">Transmembrane helix</keyword>
<dbReference type="RefSeq" id="WP_011277421.1">
    <property type="nucleotide sequence ID" value="NZ_BHWZ01000001.1"/>
</dbReference>
<feature type="transmembrane region" description="Helical" evidence="1">
    <location>
        <begin position="383"/>
        <end position="400"/>
    </location>
</feature>
<evidence type="ECO:0000256" key="1">
    <source>
        <dbReference type="SAM" id="Phobius"/>
    </source>
</evidence>
<feature type="transmembrane region" description="Helical" evidence="1">
    <location>
        <begin position="330"/>
        <end position="352"/>
    </location>
</feature>
<dbReference type="EMBL" id="CP013694">
    <property type="protein sequence ID" value="ALU29141.1"/>
    <property type="molecule type" value="Genomic_DNA"/>
</dbReference>
<dbReference type="EMBL" id="CP013695">
    <property type="protein sequence ID" value="ALU31867.1"/>
    <property type="molecule type" value="Genomic_DNA"/>
</dbReference>
<organism evidence="3 4">
    <name type="scientific">Sulfolobus acidocaldarius</name>
    <dbReference type="NCBI Taxonomy" id="2285"/>
    <lineage>
        <taxon>Archaea</taxon>
        <taxon>Thermoproteota</taxon>
        <taxon>Thermoprotei</taxon>
        <taxon>Sulfolobales</taxon>
        <taxon>Sulfolobaceae</taxon>
        <taxon>Sulfolobus</taxon>
    </lineage>
</organism>
<evidence type="ECO:0000313" key="3">
    <source>
        <dbReference type="EMBL" id="ALU31867.1"/>
    </source>
</evidence>
<accession>A0A0U3FN56</accession>
<evidence type="ECO:0000313" key="2">
    <source>
        <dbReference type="EMBL" id="ALU29141.1"/>
    </source>
</evidence>
<dbReference type="AlphaFoldDB" id="A0A0U3FN56"/>
<feature type="transmembrane region" description="Helical" evidence="1">
    <location>
        <begin position="259"/>
        <end position="277"/>
    </location>
</feature>
<dbReference type="OrthoDB" id="44239at2157"/>
<evidence type="ECO:0000313" key="4">
    <source>
        <dbReference type="Proteomes" id="UP000060043"/>
    </source>
</evidence>